<dbReference type="CDD" id="cd07402">
    <property type="entry name" value="MPP_GpdQ"/>
    <property type="match status" value="1"/>
</dbReference>
<comment type="similarity">
    <text evidence="4">Belongs to the cyclic nucleotide phosphodiesterase class-III family.</text>
</comment>
<evidence type="ECO:0000256" key="3">
    <source>
        <dbReference type="ARBA" id="ARBA00023004"/>
    </source>
</evidence>
<protein>
    <submittedName>
        <fullName evidence="6">Phosphodiesterase</fullName>
    </submittedName>
</protein>
<organism evidence="6 7">
    <name type="scientific">Pacificispira spongiicola</name>
    <dbReference type="NCBI Taxonomy" id="2729598"/>
    <lineage>
        <taxon>Bacteria</taxon>
        <taxon>Pseudomonadati</taxon>
        <taxon>Pseudomonadota</taxon>
        <taxon>Alphaproteobacteria</taxon>
        <taxon>Rhodospirillales</taxon>
        <taxon>Rhodospirillaceae</taxon>
        <taxon>Pacificispira</taxon>
    </lineage>
</organism>
<evidence type="ECO:0000313" key="7">
    <source>
        <dbReference type="Proteomes" id="UP000539372"/>
    </source>
</evidence>
<evidence type="ECO:0000259" key="5">
    <source>
        <dbReference type="Pfam" id="PF00149"/>
    </source>
</evidence>
<accession>A0A7Y0DZQ2</accession>
<dbReference type="InterPro" id="IPR050884">
    <property type="entry name" value="CNP_phosphodiesterase-III"/>
</dbReference>
<reference evidence="6 7" key="1">
    <citation type="submission" date="2020-04" db="EMBL/GenBank/DDBJ databases">
        <title>Rhodospirillaceae bacterium KN72 isolated from deep sea.</title>
        <authorList>
            <person name="Zhang D.-C."/>
        </authorList>
    </citation>
    <scope>NUCLEOTIDE SEQUENCE [LARGE SCALE GENOMIC DNA]</scope>
    <source>
        <strain evidence="6 7">KN72</strain>
    </source>
</reference>
<comment type="caution">
    <text evidence="6">The sequence shown here is derived from an EMBL/GenBank/DDBJ whole genome shotgun (WGS) entry which is preliminary data.</text>
</comment>
<dbReference type="InterPro" id="IPR004843">
    <property type="entry name" value="Calcineurin-like_PHP"/>
</dbReference>
<dbReference type="AlphaFoldDB" id="A0A7Y0DZQ2"/>
<dbReference type="Pfam" id="PF00149">
    <property type="entry name" value="Metallophos"/>
    <property type="match status" value="1"/>
</dbReference>
<evidence type="ECO:0000256" key="2">
    <source>
        <dbReference type="ARBA" id="ARBA00022801"/>
    </source>
</evidence>
<evidence type="ECO:0000256" key="1">
    <source>
        <dbReference type="ARBA" id="ARBA00022723"/>
    </source>
</evidence>
<keyword evidence="1" id="KW-0479">Metal-binding</keyword>
<name>A0A7Y0DZQ2_9PROT</name>
<gene>
    <name evidence="6" type="ORF">HH303_08740</name>
</gene>
<dbReference type="Proteomes" id="UP000539372">
    <property type="component" value="Unassembled WGS sequence"/>
</dbReference>
<sequence>MAKIIVFTDLHIVPEGERIIGLDPYEKLAKGIDHANRLNADADRIVCTGDLTNWGDPHSYRRLKEILDRSAIPATLLLGNHDNRGEFLSVFDDAKTDRAGFVQSSLDIDGWRLIFLDTLNAPPYDFPEAYSGYLCDDRLSWLDAELAGAPDRVAVFMHHPPHDIGFPGMDAIKLKNGDVFYEVVERHGKVRHIVAGHVHRTISGSHRGIPFSIFKSPCHQMPLDFVNVDPASSVEEPSAYGILLLTPHGVLSHSEDYEISTTDFQSDVAALGVGGLRA</sequence>
<keyword evidence="2" id="KW-0378">Hydrolase</keyword>
<dbReference type="InterPro" id="IPR029052">
    <property type="entry name" value="Metallo-depent_PP-like"/>
</dbReference>
<evidence type="ECO:0000313" key="6">
    <source>
        <dbReference type="EMBL" id="NMM44565.1"/>
    </source>
</evidence>
<dbReference type="PANTHER" id="PTHR42988">
    <property type="entry name" value="PHOSPHOHYDROLASE"/>
    <property type="match status" value="1"/>
</dbReference>
<proteinExistence type="inferred from homology"/>
<feature type="domain" description="Calcineurin-like phosphoesterase" evidence="5">
    <location>
        <begin position="3"/>
        <end position="200"/>
    </location>
</feature>
<dbReference type="RefSeq" id="WP_169624850.1">
    <property type="nucleotide sequence ID" value="NZ_JABBNT010000002.1"/>
</dbReference>
<dbReference type="GO" id="GO:0046872">
    <property type="term" value="F:metal ion binding"/>
    <property type="evidence" value="ECO:0007669"/>
    <property type="project" value="UniProtKB-KW"/>
</dbReference>
<dbReference type="InterPro" id="IPR026575">
    <property type="entry name" value="GpdQ/CpdA-like"/>
</dbReference>
<dbReference type="EMBL" id="JABBNT010000002">
    <property type="protein sequence ID" value="NMM44565.1"/>
    <property type="molecule type" value="Genomic_DNA"/>
</dbReference>
<evidence type="ECO:0000256" key="4">
    <source>
        <dbReference type="ARBA" id="ARBA00025742"/>
    </source>
</evidence>
<dbReference type="GO" id="GO:0004112">
    <property type="term" value="F:cyclic-nucleotide phosphodiesterase activity"/>
    <property type="evidence" value="ECO:0007669"/>
    <property type="project" value="InterPro"/>
</dbReference>
<keyword evidence="3" id="KW-0408">Iron</keyword>
<dbReference type="Gene3D" id="3.60.21.10">
    <property type="match status" value="1"/>
</dbReference>
<keyword evidence="7" id="KW-1185">Reference proteome</keyword>
<dbReference type="SUPFAM" id="SSF56300">
    <property type="entry name" value="Metallo-dependent phosphatases"/>
    <property type="match status" value="1"/>
</dbReference>
<dbReference type="PANTHER" id="PTHR42988:SF2">
    <property type="entry name" value="CYCLIC NUCLEOTIDE PHOSPHODIESTERASE CBUA0032-RELATED"/>
    <property type="match status" value="1"/>
</dbReference>